<dbReference type="AlphaFoldDB" id="A0A2S9THC2"/>
<dbReference type="InterPro" id="IPR028345">
    <property type="entry name" value="Antibiotic_NAT-like"/>
</dbReference>
<comment type="similarity">
    <text evidence="1 5">Belongs to the antibiotic N-acetyltransferase family.</text>
</comment>
<dbReference type="PANTHER" id="PTHR11104:SF0">
    <property type="entry name" value="SPBETA PROPHAGE-DERIVED AMINOGLYCOSIDE N(3')-ACETYLTRANSFERASE-LIKE PROTEIN YOKD"/>
    <property type="match status" value="1"/>
</dbReference>
<evidence type="ECO:0000256" key="5">
    <source>
        <dbReference type="RuleBase" id="RU365031"/>
    </source>
</evidence>
<sequence length="280" mass="32399">MKMELFKDTKGQIFTLEDAIKTLKELGANKAKILYIHTDIGFGKPLVKRKEFISKLYEAIISLGVKTLIFPTYTFSFCNYEDYDIKNSKTTMGILNEYARTQENSFRTRDPLMSVCVIGEVPEEFHNLSNLSCGEGSSFDIMSKSDENMFLFFGAKPTECFTFLHYVEAVYKVPYRYDKEFEGNIIDENGLKSKEKYLLYTLYDTVIPYVKIDFQNHLENKNILNKISFGEKELFLVKGKSVFEETIKCLDKDINLLLARPYDKYKLGTSYAYGNVNSVK</sequence>
<evidence type="ECO:0000313" key="6">
    <source>
        <dbReference type="EMBL" id="PRM98232.1"/>
    </source>
</evidence>
<dbReference type="PANTHER" id="PTHR11104">
    <property type="entry name" value="AMINOGLYCOSIDE N3-ACETYLTRANSFERASE"/>
    <property type="match status" value="1"/>
</dbReference>
<protein>
    <recommendedName>
        <fullName evidence="2 5">Aminoglycoside N(3)-acetyltransferase</fullName>
        <ecNumber evidence="5">2.3.1.-</ecNumber>
    </recommendedName>
</protein>
<evidence type="ECO:0000313" key="7">
    <source>
        <dbReference type="Proteomes" id="UP000239151"/>
    </source>
</evidence>
<keyword evidence="4 5" id="KW-0012">Acyltransferase</keyword>
<dbReference type="GO" id="GO:0046353">
    <property type="term" value="F:aminoglycoside 3-N-acetyltransferase activity"/>
    <property type="evidence" value="ECO:0007669"/>
    <property type="project" value="UniProtKB-EC"/>
</dbReference>
<dbReference type="SUPFAM" id="SSF110710">
    <property type="entry name" value="TTHA0583/YokD-like"/>
    <property type="match status" value="1"/>
</dbReference>
<gene>
    <name evidence="6" type="ORF">CJ670_04140</name>
</gene>
<dbReference type="Pfam" id="PF02522">
    <property type="entry name" value="Antibiotic_NAT"/>
    <property type="match status" value="1"/>
</dbReference>
<evidence type="ECO:0000256" key="4">
    <source>
        <dbReference type="ARBA" id="ARBA00023315"/>
    </source>
</evidence>
<evidence type="ECO:0000256" key="1">
    <source>
        <dbReference type="ARBA" id="ARBA00006383"/>
    </source>
</evidence>
<dbReference type="GO" id="GO:0046677">
    <property type="term" value="P:response to antibiotic"/>
    <property type="evidence" value="ECO:0007669"/>
    <property type="project" value="UniProtKB-KW"/>
</dbReference>
<keyword evidence="3 5" id="KW-0808">Transferase</keyword>
<evidence type="ECO:0000256" key="3">
    <source>
        <dbReference type="ARBA" id="ARBA00022679"/>
    </source>
</evidence>
<proteinExistence type="inferred from homology"/>
<comment type="caution">
    <text evidence="6">The sequence shown here is derived from an EMBL/GenBank/DDBJ whole genome shotgun (WGS) entry which is preliminary data.</text>
</comment>
<dbReference type="EMBL" id="NXGI01000005">
    <property type="protein sequence ID" value="PRM98232.1"/>
    <property type="molecule type" value="Genomic_DNA"/>
</dbReference>
<dbReference type="EC" id="2.3.1.-" evidence="5"/>
<organism evidence="6 7">
    <name type="scientific">Aliarcobacter cryaerophilus</name>
    <dbReference type="NCBI Taxonomy" id="28198"/>
    <lineage>
        <taxon>Bacteria</taxon>
        <taxon>Pseudomonadati</taxon>
        <taxon>Campylobacterota</taxon>
        <taxon>Epsilonproteobacteria</taxon>
        <taxon>Campylobacterales</taxon>
        <taxon>Arcobacteraceae</taxon>
        <taxon>Aliarcobacter</taxon>
    </lineage>
</organism>
<dbReference type="InterPro" id="IPR003679">
    <property type="entry name" value="Amioglycoside_AcTrfase"/>
</dbReference>
<accession>A0A2S9THC2</accession>
<keyword evidence="5" id="KW-0046">Antibiotic resistance</keyword>
<dbReference type="Proteomes" id="UP000239151">
    <property type="component" value="Unassembled WGS sequence"/>
</dbReference>
<comment type="catalytic activity">
    <reaction evidence="5">
        <text>a 2-deoxystreptamine antibiotic + acetyl-CoA = an N(3)-acetyl-2-deoxystreptamine antibiotic + CoA + H(+)</text>
        <dbReference type="Rhea" id="RHEA:12665"/>
        <dbReference type="ChEBI" id="CHEBI:15378"/>
        <dbReference type="ChEBI" id="CHEBI:57287"/>
        <dbReference type="ChEBI" id="CHEBI:57288"/>
        <dbReference type="ChEBI" id="CHEBI:57921"/>
        <dbReference type="ChEBI" id="CHEBI:77452"/>
        <dbReference type="EC" id="2.3.1.81"/>
    </reaction>
</comment>
<name>A0A2S9THC2_9BACT</name>
<reference evidence="6 7" key="1">
    <citation type="submission" date="2017-09" db="EMBL/GenBank/DDBJ databases">
        <title>Reassesment of A. cryaerophilus.</title>
        <authorList>
            <person name="Perez-Cataluna A."/>
            <person name="Collado L."/>
            <person name="Salgado O."/>
            <person name="Lefinanco V."/>
            <person name="Figueras M.J."/>
        </authorList>
    </citation>
    <scope>NUCLEOTIDE SEQUENCE [LARGE SCALE GENOMIC DNA]</scope>
    <source>
        <strain evidence="6 7">LMG 9065</strain>
    </source>
</reference>
<evidence type="ECO:0000256" key="2">
    <source>
        <dbReference type="ARBA" id="ARBA00012882"/>
    </source>
</evidence>